<dbReference type="PANTHER" id="PTHR43806">
    <property type="entry name" value="PEPTIDASE S8"/>
    <property type="match status" value="1"/>
</dbReference>
<evidence type="ECO:0000256" key="6">
    <source>
        <dbReference type="SAM" id="MobiDB-lite"/>
    </source>
</evidence>
<feature type="compositionally biased region" description="Basic and acidic residues" evidence="6">
    <location>
        <begin position="67"/>
        <end position="76"/>
    </location>
</feature>
<evidence type="ECO:0000256" key="5">
    <source>
        <dbReference type="PROSITE-ProRule" id="PRU01240"/>
    </source>
</evidence>
<dbReference type="Proteomes" id="UP001163105">
    <property type="component" value="Unassembled WGS sequence"/>
</dbReference>
<dbReference type="PROSITE" id="PS51892">
    <property type="entry name" value="SUBTILASE"/>
    <property type="match status" value="1"/>
</dbReference>
<dbReference type="PROSITE" id="PS00136">
    <property type="entry name" value="SUBTILASE_ASP"/>
    <property type="match status" value="1"/>
</dbReference>
<dbReference type="AlphaFoldDB" id="A0AB34FED9"/>
<reference evidence="8" key="1">
    <citation type="submission" date="2023-01" db="EMBL/GenBank/DDBJ databases">
        <title>The growth and conidiation of Purpureocillium lavendulum are regulated by nitrogen source and histone H3K14 acetylation.</title>
        <authorList>
            <person name="Tang P."/>
            <person name="Han J."/>
            <person name="Zhang C."/>
            <person name="Tang P."/>
            <person name="Qi F."/>
            <person name="Zhang K."/>
            <person name="Liang L."/>
        </authorList>
    </citation>
    <scope>NUCLEOTIDE SEQUENCE</scope>
    <source>
        <strain evidence="8">YMF1.00683</strain>
    </source>
</reference>
<dbReference type="InterPro" id="IPR022398">
    <property type="entry name" value="Peptidase_S8_His-AS"/>
</dbReference>
<keyword evidence="2" id="KW-0645">Protease</keyword>
<gene>
    <name evidence="8" type="ORF">O9K51_10281</name>
</gene>
<keyword evidence="9" id="KW-1185">Reference proteome</keyword>
<feature type="region of interest" description="Disordered" evidence="6">
    <location>
        <begin position="55"/>
        <end position="101"/>
    </location>
</feature>
<evidence type="ECO:0000313" key="8">
    <source>
        <dbReference type="EMBL" id="KAJ6437307.1"/>
    </source>
</evidence>
<proteinExistence type="inferred from homology"/>
<dbReference type="PROSITE" id="PS00137">
    <property type="entry name" value="SUBTILASE_HIS"/>
    <property type="match status" value="1"/>
</dbReference>
<dbReference type="PANTHER" id="PTHR43806:SF66">
    <property type="entry name" value="SERIN ENDOPEPTIDASE"/>
    <property type="match status" value="1"/>
</dbReference>
<dbReference type="SUPFAM" id="SSF52743">
    <property type="entry name" value="Subtilisin-like"/>
    <property type="match status" value="1"/>
</dbReference>
<evidence type="ECO:0000256" key="1">
    <source>
        <dbReference type="ARBA" id="ARBA00011073"/>
    </source>
</evidence>
<accession>A0AB34FED9</accession>
<feature type="domain" description="Peptidase S8/S53" evidence="7">
    <location>
        <begin position="118"/>
        <end position="286"/>
    </location>
</feature>
<comment type="caution">
    <text evidence="8">The sequence shown here is derived from an EMBL/GenBank/DDBJ whole genome shotgun (WGS) entry which is preliminary data.</text>
</comment>
<dbReference type="Pfam" id="PF00082">
    <property type="entry name" value="Peptidase_S8"/>
    <property type="match status" value="1"/>
</dbReference>
<organism evidence="8 9">
    <name type="scientific">Purpureocillium lavendulum</name>
    <dbReference type="NCBI Taxonomy" id="1247861"/>
    <lineage>
        <taxon>Eukaryota</taxon>
        <taxon>Fungi</taxon>
        <taxon>Dikarya</taxon>
        <taxon>Ascomycota</taxon>
        <taxon>Pezizomycotina</taxon>
        <taxon>Sordariomycetes</taxon>
        <taxon>Hypocreomycetidae</taxon>
        <taxon>Hypocreales</taxon>
        <taxon>Ophiocordycipitaceae</taxon>
        <taxon>Purpureocillium</taxon>
    </lineage>
</organism>
<feature type="compositionally biased region" description="Basic residues" evidence="6">
    <location>
        <begin position="80"/>
        <end position="94"/>
    </location>
</feature>
<dbReference type="EMBL" id="JAQHRD010000013">
    <property type="protein sequence ID" value="KAJ6437307.1"/>
    <property type="molecule type" value="Genomic_DNA"/>
</dbReference>
<dbReference type="Gene3D" id="3.40.50.200">
    <property type="entry name" value="Peptidase S8/S53 domain"/>
    <property type="match status" value="1"/>
</dbReference>
<protein>
    <submittedName>
        <fullName evidence="8">MFS transporter</fullName>
    </submittedName>
</protein>
<name>A0AB34FED9_9HYPO</name>
<sequence>MQANVNARIHRQMNHSLFTGIVLDLDNHATATLLTTEAAVKGMWPIERLSLSPNMVLPSRGPNGGLGKREQSEHGCRSAYGRKTRLRGKAKSNRTKGASSVPHRMMQIDQLHNQGITGKGSRIAIIDTGVDYEHPALGGCFGPGCPVSFGADLVHNEPTPMDCFGHGTFIAGLIAAQNNDIGLVGAAPGAELGMYRISIDGRLTTTDIMIAAIYRAYDDGATIISSSFGMFGLGWADTPIAEAASRVTSRGVVYVQAAGNDGEQGAFTTLDPAGSPDVISVGSISSTTYRPISGGPS</sequence>
<dbReference type="GO" id="GO:0004252">
    <property type="term" value="F:serine-type endopeptidase activity"/>
    <property type="evidence" value="ECO:0007669"/>
    <property type="project" value="InterPro"/>
</dbReference>
<dbReference type="GO" id="GO:0006508">
    <property type="term" value="P:proteolysis"/>
    <property type="evidence" value="ECO:0007669"/>
    <property type="project" value="UniProtKB-KW"/>
</dbReference>
<evidence type="ECO:0000259" key="7">
    <source>
        <dbReference type="Pfam" id="PF00082"/>
    </source>
</evidence>
<keyword evidence="4" id="KW-0720">Serine protease</keyword>
<evidence type="ECO:0000313" key="9">
    <source>
        <dbReference type="Proteomes" id="UP001163105"/>
    </source>
</evidence>
<dbReference type="InterPro" id="IPR050131">
    <property type="entry name" value="Peptidase_S8_subtilisin-like"/>
</dbReference>
<evidence type="ECO:0000256" key="2">
    <source>
        <dbReference type="ARBA" id="ARBA00022670"/>
    </source>
</evidence>
<comment type="similarity">
    <text evidence="1 5">Belongs to the peptidase S8 family.</text>
</comment>
<dbReference type="InterPro" id="IPR036852">
    <property type="entry name" value="Peptidase_S8/S53_dom_sf"/>
</dbReference>
<evidence type="ECO:0000256" key="4">
    <source>
        <dbReference type="ARBA" id="ARBA00022825"/>
    </source>
</evidence>
<comment type="caution">
    <text evidence="5">Lacks conserved residue(s) required for the propagation of feature annotation.</text>
</comment>
<dbReference type="PRINTS" id="PR00723">
    <property type="entry name" value="SUBTILISIN"/>
</dbReference>
<dbReference type="InterPro" id="IPR015500">
    <property type="entry name" value="Peptidase_S8_subtilisin-rel"/>
</dbReference>
<dbReference type="InterPro" id="IPR023827">
    <property type="entry name" value="Peptidase_S8_Asp-AS"/>
</dbReference>
<dbReference type="InterPro" id="IPR000209">
    <property type="entry name" value="Peptidase_S8/S53_dom"/>
</dbReference>
<keyword evidence="3" id="KW-0378">Hydrolase</keyword>
<evidence type="ECO:0000256" key="3">
    <source>
        <dbReference type="ARBA" id="ARBA00022801"/>
    </source>
</evidence>